<comment type="caution">
    <text evidence="6">The sequence shown here is derived from an EMBL/GenBank/DDBJ whole genome shotgun (WGS) entry which is preliminary data.</text>
</comment>
<comment type="similarity">
    <text evidence="1 4">Belongs to the UDP-glycosyltransferase family.</text>
</comment>
<name>A0A830BH76_9LAMI</name>
<dbReference type="OrthoDB" id="897106at2759"/>
<evidence type="ECO:0000256" key="1">
    <source>
        <dbReference type="ARBA" id="ARBA00009995"/>
    </source>
</evidence>
<protein>
    <recommendedName>
        <fullName evidence="5">Glycosyltransferase</fullName>
        <ecNumber evidence="5">2.4.1.-</ecNumber>
    </recommendedName>
</protein>
<dbReference type="EC" id="2.4.1.-" evidence="5"/>
<dbReference type="Gene3D" id="3.40.50.2000">
    <property type="entry name" value="Glycogen Phosphorylase B"/>
    <property type="match status" value="2"/>
</dbReference>
<dbReference type="FunFam" id="3.40.50.2000:FF:000051">
    <property type="entry name" value="Glycosyltransferase"/>
    <property type="match status" value="1"/>
</dbReference>
<dbReference type="InterPro" id="IPR035595">
    <property type="entry name" value="UDP_glycos_trans_CS"/>
</dbReference>
<organism evidence="6 7">
    <name type="scientific">Phtheirospermum japonicum</name>
    <dbReference type="NCBI Taxonomy" id="374723"/>
    <lineage>
        <taxon>Eukaryota</taxon>
        <taxon>Viridiplantae</taxon>
        <taxon>Streptophyta</taxon>
        <taxon>Embryophyta</taxon>
        <taxon>Tracheophyta</taxon>
        <taxon>Spermatophyta</taxon>
        <taxon>Magnoliopsida</taxon>
        <taxon>eudicotyledons</taxon>
        <taxon>Gunneridae</taxon>
        <taxon>Pentapetalae</taxon>
        <taxon>asterids</taxon>
        <taxon>lamiids</taxon>
        <taxon>Lamiales</taxon>
        <taxon>Orobanchaceae</taxon>
        <taxon>Orobanchaceae incertae sedis</taxon>
        <taxon>Phtheirospermum</taxon>
    </lineage>
</organism>
<evidence type="ECO:0000256" key="5">
    <source>
        <dbReference type="RuleBase" id="RU362057"/>
    </source>
</evidence>
<evidence type="ECO:0000256" key="4">
    <source>
        <dbReference type="RuleBase" id="RU003718"/>
    </source>
</evidence>
<evidence type="ECO:0000256" key="2">
    <source>
        <dbReference type="ARBA" id="ARBA00022676"/>
    </source>
</evidence>
<sequence>MGHLIPLIELARKLLDLHTNLTITFIIPDDGLPTKPQKSLLHSFPAINSIFLPPSINEPLPDSKIETRIVLSVIRSIPSLLAALHDLNRSTRLSAFVADLFGSHTFHAVKGLGIPLYLFFTSSAMVLSFSFYLSELDESCACEYRDLPEPVKVPGCVPVRGSDLPDPVQDRESQAYRGSVEMCKQFGSAEGILVNTFLDLEPGTFKSFGMGNSPPVYPVGPLIRTGSATESGGECLKWLDKQPDRSVLFISFGSGGTLSRQQLNELAAGLEMSRQRFLLVAKSPNDEIKNAAYFTGADDEIKMDDHSEYVSADFLERTKERGYVISQWAPQIEVLSHVAVGGFVTHCGWNSTLESIVQGVPLIAWPLFAEQRMNAVLLSEGLKVAIRVRENENGVVEREQISELARRLMEGEEGEELRKRMRGFKDAAAKALSQYGSSTRALANVAGKWIGLE</sequence>
<dbReference type="SUPFAM" id="SSF53756">
    <property type="entry name" value="UDP-Glycosyltransferase/glycogen phosphorylase"/>
    <property type="match status" value="1"/>
</dbReference>
<dbReference type="Pfam" id="PF00201">
    <property type="entry name" value="UDPGT"/>
    <property type="match status" value="1"/>
</dbReference>
<keyword evidence="2 4" id="KW-0328">Glycosyltransferase</keyword>
<dbReference type="AlphaFoldDB" id="A0A830BH76"/>
<dbReference type="PANTHER" id="PTHR48046">
    <property type="entry name" value="UDP-GLYCOSYLTRANSFERASE 72E1"/>
    <property type="match status" value="1"/>
</dbReference>
<evidence type="ECO:0000256" key="3">
    <source>
        <dbReference type="ARBA" id="ARBA00022679"/>
    </source>
</evidence>
<evidence type="ECO:0000313" key="6">
    <source>
        <dbReference type="EMBL" id="GFP86707.1"/>
    </source>
</evidence>
<dbReference type="EMBL" id="BMAC01000130">
    <property type="protein sequence ID" value="GFP86707.1"/>
    <property type="molecule type" value="Genomic_DNA"/>
</dbReference>
<dbReference type="PANTHER" id="PTHR48046:SF6">
    <property type="entry name" value="GLYCOSYLTRANSFERASE"/>
    <property type="match status" value="1"/>
</dbReference>
<dbReference type="CDD" id="cd03784">
    <property type="entry name" value="GT1_Gtf-like"/>
    <property type="match status" value="1"/>
</dbReference>
<keyword evidence="3 4" id="KW-0808">Transferase</keyword>
<reference evidence="6" key="1">
    <citation type="submission" date="2020-07" db="EMBL/GenBank/DDBJ databases">
        <title>Ethylene signaling mediates host invasion by parasitic plants.</title>
        <authorList>
            <person name="Yoshida S."/>
        </authorList>
    </citation>
    <scope>NUCLEOTIDE SEQUENCE</scope>
    <source>
        <strain evidence="6">Okayama</strain>
    </source>
</reference>
<accession>A0A830BH76</accession>
<keyword evidence="7" id="KW-1185">Reference proteome</keyword>
<dbReference type="GO" id="GO:0008194">
    <property type="term" value="F:UDP-glycosyltransferase activity"/>
    <property type="evidence" value="ECO:0007669"/>
    <property type="project" value="InterPro"/>
</dbReference>
<gene>
    <name evidence="6" type="ORF">PHJA_000814500</name>
</gene>
<evidence type="ECO:0000313" key="7">
    <source>
        <dbReference type="Proteomes" id="UP000653305"/>
    </source>
</evidence>
<dbReference type="PROSITE" id="PS00375">
    <property type="entry name" value="UDPGT"/>
    <property type="match status" value="1"/>
</dbReference>
<proteinExistence type="inferred from homology"/>
<dbReference type="InterPro" id="IPR002213">
    <property type="entry name" value="UDP_glucos_trans"/>
</dbReference>
<dbReference type="Proteomes" id="UP000653305">
    <property type="component" value="Unassembled WGS sequence"/>
</dbReference>